<dbReference type="GO" id="GO:0016791">
    <property type="term" value="F:phosphatase activity"/>
    <property type="evidence" value="ECO:0007669"/>
    <property type="project" value="InterPro"/>
</dbReference>
<dbReference type="InterPro" id="IPR029021">
    <property type="entry name" value="Prot-tyrosine_phosphatase-like"/>
</dbReference>
<dbReference type="PRINTS" id="PR01911">
    <property type="entry name" value="PFDSPHPHTASE"/>
</dbReference>
<dbReference type="FunFam" id="3.90.190.10:FF:000035">
    <property type="entry name" value="Tyrosine phosphatase, putative"/>
    <property type="match status" value="1"/>
</dbReference>
<dbReference type="Pfam" id="PF03162">
    <property type="entry name" value="Y_phosphatase2"/>
    <property type="match status" value="1"/>
</dbReference>
<name>A0A9Q0LJE9_ANAIG</name>
<evidence type="ECO:0000256" key="3">
    <source>
        <dbReference type="ARBA" id="ARBA00022801"/>
    </source>
</evidence>
<dbReference type="InterPro" id="IPR020428">
    <property type="entry name" value="PFA-DSPs"/>
</dbReference>
<gene>
    <name evidence="4" type="ORF">M0811_01142</name>
</gene>
<accession>A0A9Q0LJE9</accession>
<keyword evidence="3" id="KW-0378">Hydrolase</keyword>
<dbReference type="InterPro" id="IPR004861">
    <property type="entry name" value="Siw14-like"/>
</dbReference>
<dbReference type="Proteomes" id="UP001149090">
    <property type="component" value="Unassembled WGS sequence"/>
</dbReference>
<keyword evidence="2" id="KW-0963">Cytoplasm</keyword>
<dbReference type="Gene3D" id="3.90.190.10">
    <property type="entry name" value="Protein tyrosine phosphatase superfamily"/>
    <property type="match status" value="1"/>
</dbReference>
<comment type="caution">
    <text evidence="4">The sequence shown here is derived from an EMBL/GenBank/DDBJ whole genome shotgun (WGS) entry which is preliminary data.</text>
</comment>
<evidence type="ECO:0000256" key="1">
    <source>
        <dbReference type="ARBA" id="ARBA00004496"/>
    </source>
</evidence>
<dbReference type="SUPFAM" id="SSF52799">
    <property type="entry name" value="(Phosphotyrosine protein) phosphatases II"/>
    <property type="match status" value="1"/>
</dbReference>
<evidence type="ECO:0000313" key="5">
    <source>
        <dbReference type="Proteomes" id="UP001149090"/>
    </source>
</evidence>
<dbReference type="OMA" id="YANEQCI"/>
<dbReference type="EMBL" id="JAPDFW010000070">
    <property type="protein sequence ID" value="KAJ5074511.1"/>
    <property type="molecule type" value="Genomic_DNA"/>
</dbReference>
<dbReference type="OrthoDB" id="6375174at2759"/>
<dbReference type="GO" id="GO:0005737">
    <property type="term" value="C:cytoplasm"/>
    <property type="evidence" value="ECO:0007669"/>
    <property type="project" value="UniProtKB-SubCell"/>
</dbReference>
<dbReference type="CDD" id="cd14501">
    <property type="entry name" value="PFA-DSP"/>
    <property type="match status" value="1"/>
</dbReference>
<proteinExistence type="predicted"/>
<comment type="subcellular location">
    <subcellularLocation>
        <location evidence="1">Cytoplasm</location>
    </subcellularLocation>
</comment>
<sequence>MHAVYYGTQFGPIFGGNDIYIYGNLKGGHTDFGFSYALPHGIEYSSQDALEFFAGSYKMWKIEELEFFIFFSKIKMITEIPLLTPPDKFGIVEPGIFRSNTIHDINFSFLQTLKLKTVIQLSPELPTKSLLVFYEENGINFIHLGFRKWNVEITWKPMSEEIIKEALEIVLNVEKHPILITCTSGIHQTGVLVGCLRKLQKWNLNSILLENIFYGLGTVRLQSEQLIESYDTDLVDLPSNLPEWFQFQRKLMMEEDEELRKL</sequence>
<protein>
    <submittedName>
        <fullName evidence="4">Protein oca4</fullName>
    </submittedName>
</protein>
<dbReference type="AlphaFoldDB" id="A0A9Q0LJE9"/>
<dbReference type="PANTHER" id="PTHR31126">
    <property type="entry name" value="TYROSINE-PROTEIN PHOSPHATASE"/>
    <property type="match status" value="1"/>
</dbReference>
<evidence type="ECO:0000313" key="4">
    <source>
        <dbReference type="EMBL" id="KAJ5074511.1"/>
    </source>
</evidence>
<evidence type="ECO:0000256" key="2">
    <source>
        <dbReference type="ARBA" id="ARBA00022490"/>
    </source>
</evidence>
<organism evidence="4 5">
    <name type="scientific">Anaeramoeba ignava</name>
    <name type="common">Anaerobic marine amoeba</name>
    <dbReference type="NCBI Taxonomy" id="1746090"/>
    <lineage>
        <taxon>Eukaryota</taxon>
        <taxon>Metamonada</taxon>
        <taxon>Anaeramoebidae</taxon>
        <taxon>Anaeramoeba</taxon>
    </lineage>
</organism>
<keyword evidence="5" id="KW-1185">Reference proteome</keyword>
<reference evidence="4" key="1">
    <citation type="submission" date="2022-10" db="EMBL/GenBank/DDBJ databases">
        <title>Novel sulphate-reducing endosymbionts in the free-living metamonad Anaeramoeba.</title>
        <authorList>
            <person name="Jerlstrom-Hultqvist J."/>
            <person name="Cepicka I."/>
            <person name="Gallot-Lavallee L."/>
            <person name="Salas-Leiva D."/>
            <person name="Curtis B.A."/>
            <person name="Zahonova K."/>
            <person name="Pipaliya S."/>
            <person name="Dacks J."/>
            <person name="Roger A.J."/>
        </authorList>
    </citation>
    <scope>NUCLEOTIDE SEQUENCE</scope>
    <source>
        <strain evidence="4">BMAN</strain>
    </source>
</reference>
<dbReference type="PANTHER" id="PTHR31126:SF18">
    <property type="entry name" value="PROTEIN-TYROSINE-PHOSPHATASE"/>
    <property type="match status" value="1"/>
</dbReference>